<dbReference type="AlphaFoldDB" id="A0A7W5GBQ9"/>
<organism evidence="1 2">
    <name type="scientific">Paenibacillus endophyticus</name>
    <dbReference type="NCBI Taxonomy" id="1294268"/>
    <lineage>
        <taxon>Bacteria</taxon>
        <taxon>Bacillati</taxon>
        <taxon>Bacillota</taxon>
        <taxon>Bacilli</taxon>
        <taxon>Bacillales</taxon>
        <taxon>Paenibacillaceae</taxon>
        <taxon>Paenibacillus</taxon>
    </lineage>
</organism>
<comment type="caution">
    <text evidence="1">The sequence shown here is derived from an EMBL/GenBank/DDBJ whole genome shotgun (WGS) entry which is preliminary data.</text>
</comment>
<dbReference type="EMBL" id="JACHXW010000009">
    <property type="protein sequence ID" value="MBB3153177.1"/>
    <property type="molecule type" value="Genomic_DNA"/>
</dbReference>
<evidence type="ECO:0000313" key="2">
    <source>
        <dbReference type="Proteomes" id="UP000518605"/>
    </source>
</evidence>
<keyword evidence="2" id="KW-1185">Reference proteome</keyword>
<accession>A0A7W5GBQ9</accession>
<protein>
    <recommendedName>
        <fullName evidence="3">DUF4367 domain-containing protein</fullName>
    </recommendedName>
</protein>
<sequence>MPIKLPPMEFTHHLGRCVNDKENNNDEFQIEYLHNAQSRNHYNIDVRPIEQKLVFGMFKRDRKTYKLKDGSEAQYFTTKTPKARGGFNILVFEKNGWQYRLAVDSRIGNQVTADVLLGIAESVK</sequence>
<evidence type="ECO:0008006" key="3">
    <source>
        <dbReference type="Google" id="ProtNLM"/>
    </source>
</evidence>
<reference evidence="1 2" key="1">
    <citation type="submission" date="2020-08" db="EMBL/GenBank/DDBJ databases">
        <title>Genomic Encyclopedia of Type Strains, Phase III (KMG-III): the genomes of soil and plant-associated and newly described type strains.</title>
        <authorList>
            <person name="Whitman W."/>
        </authorList>
    </citation>
    <scope>NUCLEOTIDE SEQUENCE [LARGE SCALE GENOMIC DNA]</scope>
    <source>
        <strain evidence="1 2">CECT 8234</strain>
    </source>
</reference>
<proteinExistence type="predicted"/>
<evidence type="ECO:0000313" key="1">
    <source>
        <dbReference type="EMBL" id="MBB3153177.1"/>
    </source>
</evidence>
<name>A0A7W5GBQ9_9BACL</name>
<dbReference type="RefSeq" id="WP_183564283.1">
    <property type="nucleotide sequence ID" value="NZ_CBCSLB010000053.1"/>
</dbReference>
<dbReference type="Proteomes" id="UP000518605">
    <property type="component" value="Unassembled WGS sequence"/>
</dbReference>
<gene>
    <name evidence="1" type="ORF">FHS16_003239</name>
</gene>